<keyword evidence="4" id="KW-1185">Reference proteome</keyword>
<keyword evidence="2" id="KW-0732">Signal</keyword>
<feature type="chain" id="PRO_5005536730" evidence="2">
    <location>
        <begin position="23"/>
        <end position="160"/>
    </location>
</feature>
<keyword evidence="1" id="KW-0812">Transmembrane</keyword>
<gene>
    <name evidence="3" type="ORF">FF38_10116</name>
</gene>
<feature type="signal peptide" evidence="2">
    <location>
        <begin position="1"/>
        <end position="22"/>
    </location>
</feature>
<dbReference type="EMBL" id="JRES01000091">
    <property type="protein sequence ID" value="KNC34176.1"/>
    <property type="molecule type" value="Genomic_DNA"/>
</dbReference>
<feature type="transmembrane region" description="Helical" evidence="1">
    <location>
        <begin position="114"/>
        <end position="136"/>
    </location>
</feature>
<keyword evidence="1" id="KW-0472">Membrane</keyword>
<name>A0A0L0CPI9_LUCCU</name>
<feature type="transmembrane region" description="Helical" evidence="1">
    <location>
        <begin position="70"/>
        <end position="93"/>
    </location>
</feature>
<protein>
    <submittedName>
        <fullName evidence="3">Uncharacterized protein</fullName>
    </submittedName>
</protein>
<evidence type="ECO:0000313" key="3">
    <source>
        <dbReference type="EMBL" id="KNC34176.1"/>
    </source>
</evidence>
<evidence type="ECO:0000256" key="1">
    <source>
        <dbReference type="SAM" id="Phobius"/>
    </source>
</evidence>
<dbReference type="AlphaFoldDB" id="A0A0L0CPI9"/>
<accession>A0A0L0CPI9</accession>
<proteinExistence type="predicted"/>
<reference evidence="3 4" key="1">
    <citation type="journal article" date="2015" name="Nat. Commun.">
        <title>Lucilia cuprina genome unlocks parasitic fly biology to underpin future interventions.</title>
        <authorList>
            <person name="Anstead C.A."/>
            <person name="Korhonen P.K."/>
            <person name="Young N.D."/>
            <person name="Hall R.S."/>
            <person name="Jex A.R."/>
            <person name="Murali S.C."/>
            <person name="Hughes D.S."/>
            <person name="Lee S.F."/>
            <person name="Perry T."/>
            <person name="Stroehlein A.J."/>
            <person name="Ansell B.R."/>
            <person name="Breugelmans B."/>
            <person name="Hofmann A."/>
            <person name="Qu J."/>
            <person name="Dugan S."/>
            <person name="Lee S.L."/>
            <person name="Chao H."/>
            <person name="Dinh H."/>
            <person name="Han Y."/>
            <person name="Doddapaneni H.V."/>
            <person name="Worley K.C."/>
            <person name="Muzny D.M."/>
            <person name="Ioannidis P."/>
            <person name="Waterhouse R.M."/>
            <person name="Zdobnov E.M."/>
            <person name="James P.J."/>
            <person name="Bagnall N.H."/>
            <person name="Kotze A.C."/>
            <person name="Gibbs R.A."/>
            <person name="Richards S."/>
            <person name="Batterham P."/>
            <person name="Gasser R.B."/>
        </authorList>
    </citation>
    <scope>NUCLEOTIDE SEQUENCE [LARGE SCALE GENOMIC DNA]</scope>
    <source>
        <strain evidence="3 4">LS</strain>
        <tissue evidence="3">Full body</tissue>
    </source>
</reference>
<comment type="caution">
    <text evidence="3">The sequence shown here is derived from an EMBL/GenBank/DDBJ whole genome shotgun (WGS) entry which is preliminary data.</text>
</comment>
<sequence length="160" mass="17710">MTKLRFQLHTCLIVSIIVVVSGDVGNKILTGYFPTKKSSIRLQFFCKEDFNQCDNSNMGLAKAKTREGKMVFPISGSSSVTCVAFLSTSKYLFNFKLLPISKLASSRFATFKRFITNMADIVSFVMTLIIISPSIICTKSFCVFIIVSSSSEFPITAVIP</sequence>
<evidence type="ECO:0000256" key="2">
    <source>
        <dbReference type="SAM" id="SignalP"/>
    </source>
</evidence>
<evidence type="ECO:0000313" key="4">
    <source>
        <dbReference type="Proteomes" id="UP000037069"/>
    </source>
</evidence>
<dbReference type="Proteomes" id="UP000037069">
    <property type="component" value="Unassembled WGS sequence"/>
</dbReference>
<keyword evidence="1" id="KW-1133">Transmembrane helix</keyword>
<organism evidence="3 4">
    <name type="scientific">Lucilia cuprina</name>
    <name type="common">Green bottle fly</name>
    <name type="synonym">Australian sheep blowfly</name>
    <dbReference type="NCBI Taxonomy" id="7375"/>
    <lineage>
        <taxon>Eukaryota</taxon>
        <taxon>Metazoa</taxon>
        <taxon>Ecdysozoa</taxon>
        <taxon>Arthropoda</taxon>
        <taxon>Hexapoda</taxon>
        <taxon>Insecta</taxon>
        <taxon>Pterygota</taxon>
        <taxon>Neoptera</taxon>
        <taxon>Endopterygota</taxon>
        <taxon>Diptera</taxon>
        <taxon>Brachycera</taxon>
        <taxon>Muscomorpha</taxon>
        <taxon>Oestroidea</taxon>
        <taxon>Calliphoridae</taxon>
        <taxon>Luciliinae</taxon>
        <taxon>Lucilia</taxon>
    </lineage>
</organism>